<dbReference type="EMBL" id="CM039174">
    <property type="protein sequence ID" value="KAH9759118.1"/>
    <property type="molecule type" value="Genomic_DNA"/>
</dbReference>
<name>A0ACB8KXM7_CITSI</name>
<dbReference type="Proteomes" id="UP000829398">
    <property type="component" value="Chromosome 5"/>
</dbReference>
<evidence type="ECO:0000313" key="1">
    <source>
        <dbReference type="EMBL" id="KAH9759118.1"/>
    </source>
</evidence>
<evidence type="ECO:0000313" key="2">
    <source>
        <dbReference type="Proteomes" id="UP000829398"/>
    </source>
</evidence>
<sequence>MHRDSFLLDKETFLCWASQSRPPAPPMAASQLTLVLLITHLIFSCVTSTTFTMINKCDHTVWPGILSNADSPALSATGFQLEKGETKTLNAPASWGGRMWARTLCSQDSTGKFTCVTGDCGGKLECSGSGAAPPATLAEFKLDGYGGQDFYDVSLVDGYNLPMLVVPQGGDGPNCTSTGCVVDLNAACPSELKVMTDGGSGGVACKSACEAFRQPQYCCNGAFSTPDTCKPSTYSQIFKSACPHAYSYAYDDKSSTFTCGSGPDYTITFCPSPNTSQKSSQGGNSGSNAPNTGTIDSTMVYEGALDQSSASPSTYTYVLGSHGNGIAGIVSITFAVWRAWQLF</sequence>
<keyword evidence="2" id="KW-1185">Reference proteome</keyword>
<gene>
    <name evidence="1" type="ORF">KPL71_016905</name>
</gene>
<protein>
    <submittedName>
        <fullName evidence="1">Pathogenesis-related thaumatin superfamily protein</fullName>
    </submittedName>
</protein>
<comment type="caution">
    <text evidence="1">The sequence shown here is derived from an EMBL/GenBank/DDBJ whole genome shotgun (WGS) entry which is preliminary data.</text>
</comment>
<organism evidence="1 2">
    <name type="scientific">Citrus sinensis</name>
    <name type="common">Sweet orange</name>
    <name type="synonym">Citrus aurantium var. sinensis</name>
    <dbReference type="NCBI Taxonomy" id="2711"/>
    <lineage>
        <taxon>Eukaryota</taxon>
        <taxon>Viridiplantae</taxon>
        <taxon>Streptophyta</taxon>
        <taxon>Embryophyta</taxon>
        <taxon>Tracheophyta</taxon>
        <taxon>Spermatophyta</taxon>
        <taxon>Magnoliopsida</taxon>
        <taxon>eudicotyledons</taxon>
        <taxon>Gunneridae</taxon>
        <taxon>Pentapetalae</taxon>
        <taxon>rosids</taxon>
        <taxon>malvids</taxon>
        <taxon>Sapindales</taxon>
        <taxon>Rutaceae</taxon>
        <taxon>Aurantioideae</taxon>
        <taxon>Citrus</taxon>
    </lineage>
</organism>
<reference evidence="2" key="1">
    <citation type="journal article" date="2023" name="Hortic. Res.">
        <title>A chromosome-level phased genome enabling allele-level studies in sweet orange: a case study on citrus Huanglongbing tolerance.</title>
        <authorList>
            <person name="Wu B."/>
            <person name="Yu Q."/>
            <person name="Deng Z."/>
            <person name="Duan Y."/>
            <person name="Luo F."/>
            <person name="Gmitter F. Jr."/>
        </authorList>
    </citation>
    <scope>NUCLEOTIDE SEQUENCE [LARGE SCALE GENOMIC DNA]</scope>
    <source>
        <strain evidence="2">cv. Valencia</strain>
    </source>
</reference>
<proteinExistence type="predicted"/>
<accession>A0ACB8KXM7</accession>